<dbReference type="Gene3D" id="3.30.70.270">
    <property type="match status" value="2"/>
</dbReference>
<evidence type="ECO:0000259" key="3">
    <source>
        <dbReference type="PROSITE" id="PS50887"/>
    </source>
</evidence>
<dbReference type="InterPro" id="IPR003018">
    <property type="entry name" value="GAF"/>
</dbReference>
<dbReference type="InterPro" id="IPR001633">
    <property type="entry name" value="EAL_dom"/>
</dbReference>
<feature type="domain" description="EAL" evidence="2">
    <location>
        <begin position="778"/>
        <end position="1032"/>
    </location>
</feature>
<dbReference type="PROSITE" id="PS50887">
    <property type="entry name" value="GGDEF"/>
    <property type="match status" value="2"/>
</dbReference>
<dbReference type="RefSeq" id="WP_407844058.1">
    <property type="nucleotide sequence ID" value="NZ_BAAFSG010000001.1"/>
</dbReference>
<dbReference type="Pfam" id="PF00563">
    <property type="entry name" value="EAL"/>
    <property type="match status" value="1"/>
</dbReference>
<dbReference type="Pfam" id="PF00990">
    <property type="entry name" value="GGDEF"/>
    <property type="match status" value="2"/>
</dbReference>
<dbReference type="InterPro" id="IPR029016">
    <property type="entry name" value="GAF-like_dom_sf"/>
</dbReference>
<keyword evidence="1" id="KW-0812">Transmembrane</keyword>
<dbReference type="NCBIfam" id="TIGR00254">
    <property type="entry name" value="GGDEF"/>
    <property type="match status" value="2"/>
</dbReference>
<comment type="caution">
    <text evidence="4">The sequence shown here is derived from an EMBL/GenBank/DDBJ whole genome shotgun (WGS) entry which is preliminary data.</text>
</comment>
<sequence length="1032" mass="116629">MKKNIGSLKMRSTACAQHEWIKYLPSVSLIFLSILIVYVFSIPNPMIILMIPIVYATYSSGYLGGALTGCVAFAYSAHFFLVKTSDPSGAYKSVTIALSIFAIVLLVGKLKSREEKNIQELKRYGDALVHMATTDKLTGASNRHAFFKKGAALHEHSKKFNMPVSVLFIDIDHFKQVNDLYGHAFGDAVLERISGAIKRCLRGSDINCRYGGEEFVVLLAHADSDAAHLVAHRIMNMVQCIRFQEYPDLRLSVSIGLSSMQPAAPRSLEHLIRSADSAMYQAKQDGRNRVVVEHPQPYTGPPREIPQATLQTAGPTSPMDQGLFSGMPEEEKALMQDTLLSTLEQMLELVYVVDVATHEILYINASAREKYGIGNPRGAKCHQLLQGLDAPCSFCLNDRLTFDSVYSWEFTNKMLGRHFILRDRLVNWNGKKARMQIATDITEREMERHALQYALAGEHVTRDCIALLYNAKSLSEALEDLLERVGKHFDADRAYFFRLSGETFALNSEWRASRLTQRRYQTLDMARFHQWEISADTSEYLVIKDMEQQADAYKDLYDQGIRNLVVMPLEQNGALLGFWGMENAASEKIREIAPLLLSLRYFLLSAIRRINYEKLLVKLSFEDSLTGLHNRNSYLQGISGAKEVQNAGIAYLSINEMKRINNVFGQAHGDRLLAECAHCLKNAFPSGTAYRVGGDEFLVMCKNMPRKDFEQCVRLLKVHCSTFQDCRVAIGHQWSETAADMQNLAHAAEKRMYQDKKNHYRKNLPSDRYRHYNDDVFCLTEPGMLEKSLREGAFTVYLQPKVSSADRRVSGCEALVRYLQKDGTVTPPAQFLPVLEDTKLIGILDFYVFDIVCASIARWFAEGRQAIPISVNFSRYTLAEQDFLTRLQTVFNGYGIDKKWVIVEVTESVKGVEGMNLLALIDSIRELGFAVAIDDFGVDFANLSLFSLANFDELKVDKALVDSIVTNQKTQMVIEAVVDMCRRMNIRVVAEGVETEEQFAILRQKGCEQVQGYLFSKPLPMTTFEKKYLPGQ</sequence>
<dbReference type="PANTHER" id="PTHR44757">
    <property type="entry name" value="DIGUANYLATE CYCLASE DGCP"/>
    <property type="match status" value="1"/>
</dbReference>
<dbReference type="InterPro" id="IPR043128">
    <property type="entry name" value="Rev_trsase/Diguanyl_cyclase"/>
</dbReference>
<dbReference type="PANTHER" id="PTHR44757:SF2">
    <property type="entry name" value="BIOFILM ARCHITECTURE MAINTENANCE PROTEIN MBAA"/>
    <property type="match status" value="1"/>
</dbReference>
<dbReference type="InterPro" id="IPR000160">
    <property type="entry name" value="GGDEF_dom"/>
</dbReference>
<dbReference type="SMART" id="SM00267">
    <property type="entry name" value="GGDEF"/>
    <property type="match status" value="2"/>
</dbReference>
<keyword evidence="1" id="KW-1133">Transmembrane helix</keyword>
<evidence type="ECO:0000313" key="4">
    <source>
        <dbReference type="EMBL" id="GAB1252951.1"/>
    </source>
</evidence>
<dbReference type="SUPFAM" id="SSF141868">
    <property type="entry name" value="EAL domain-like"/>
    <property type="match status" value="1"/>
</dbReference>
<dbReference type="InterPro" id="IPR029787">
    <property type="entry name" value="Nucleotide_cyclase"/>
</dbReference>
<dbReference type="InterPro" id="IPR035919">
    <property type="entry name" value="EAL_sf"/>
</dbReference>
<dbReference type="Pfam" id="PF01590">
    <property type="entry name" value="GAF"/>
    <property type="match status" value="1"/>
</dbReference>
<feature type="transmembrane region" description="Helical" evidence="1">
    <location>
        <begin position="62"/>
        <end position="82"/>
    </location>
</feature>
<evidence type="ECO:0000259" key="2">
    <source>
        <dbReference type="PROSITE" id="PS50883"/>
    </source>
</evidence>
<gene>
    <name evidence="4" type="ORF">Defa_04380</name>
</gene>
<dbReference type="CDD" id="cd01949">
    <property type="entry name" value="GGDEF"/>
    <property type="match status" value="2"/>
</dbReference>
<dbReference type="SMART" id="SM00052">
    <property type="entry name" value="EAL"/>
    <property type="match status" value="1"/>
</dbReference>
<dbReference type="Gene3D" id="3.20.20.450">
    <property type="entry name" value="EAL domain"/>
    <property type="match status" value="1"/>
</dbReference>
<dbReference type="CDD" id="cd01948">
    <property type="entry name" value="EAL"/>
    <property type="match status" value="1"/>
</dbReference>
<feature type="domain" description="GGDEF" evidence="3">
    <location>
        <begin position="645"/>
        <end position="768"/>
    </location>
</feature>
<proteinExistence type="predicted"/>
<organism evidence="4 5">
    <name type="scientific">Desulfovibrio falkowii</name>
    <dbReference type="NCBI Taxonomy" id="3136602"/>
    <lineage>
        <taxon>Bacteria</taxon>
        <taxon>Pseudomonadati</taxon>
        <taxon>Thermodesulfobacteriota</taxon>
        <taxon>Desulfovibrionia</taxon>
        <taxon>Desulfovibrionales</taxon>
        <taxon>Desulfovibrionaceae</taxon>
        <taxon>Desulfovibrio</taxon>
    </lineage>
</organism>
<keyword evidence="5" id="KW-1185">Reference proteome</keyword>
<feature type="domain" description="GGDEF" evidence="3">
    <location>
        <begin position="162"/>
        <end position="295"/>
    </location>
</feature>
<feature type="transmembrane region" description="Helical" evidence="1">
    <location>
        <begin position="20"/>
        <end position="42"/>
    </location>
</feature>
<dbReference type="Proteomes" id="UP001628192">
    <property type="component" value="Unassembled WGS sequence"/>
</dbReference>
<protein>
    <submittedName>
        <fullName evidence="4">Uncharacterized protein</fullName>
    </submittedName>
</protein>
<keyword evidence="1" id="KW-0472">Membrane</keyword>
<dbReference type="SUPFAM" id="SSF55073">
    <property type="entry name" value="Nucleotide cyclase"/>
    <property type="match status" value="2"/>
</dbReference>
<reference evidence="4 5" key="1">
    <citation type="journal article" date="2025" name="Int. J. Syst. Evol. Microbiol.">
        <title>Desulfovibrio falkowii sp. nov., Porphyromonas miyakawae sp. nov., Mediterraneibacter flintii sp. nov. and Owariibacterium komagatae gen. nov., sp. nov., isolated from human faeces.</title>
        <authorList>
            <person name="Hamaguchi T."/>
            <person name="Ohara M."/>
            <person name="Hisatomi A."/>
            <person name="Sekiguchi K."/>
            <person name="Takeda J.I."/>
            <person name="Ueyama J."/>
            <person name="Ito M."/>
            <person name="Nishiwaki H."/>
            <person name="Ogi T."/>
            <person name="Hirayama M."/>
            <person name="Ohkuma M."/>
            <person name="Sakamoto M."/>
            <person name="Ohno K."/>
        </authorList>
    </citation>
    <scope>NUCLEOTIDE SEQUENCE [LARGE SCALE GENOMIC DNA]</scope>
    <source>
        <strain evidence="4 5">13CB8C</strain>
    </source>
</reference>
<accession>A0ABQ0E5G9</accession>
<evidence type="ECO:0000256" key="1">
    <source>
        <dbReference type="SAM" id="Phobius"/>
    </source>
</evidence>
<evidence type="ECO:0000313" key="5">
    <source>
        <dbReference type="Proteomes" id="UP001628192"/>
    </source>
</evidence>
<dbReference type="PROSITE" id="PS50883">
    <property type="entry name" value="EAL"/>
    <property type="match status" value="1"/>
</dbReference>
<feature type="transmembrane region" description="Helical" evidence="1">
    <location>
        <begin position="89"/>
        <end position="108"/>
    </location>
</feature>
<name>A0ABQ0E5G9_9BACT</name>
<dbReference type="InterPro" id="IPR052155">
    <property type="entry name" value="Biofilm_reg_signaling"/>
</dbReference>
<dbReference type="EMBL" id="BAAFSG010000001">
    <property type="protein sequence ID" value="GAB1252951.1"/>
    <property type="molecule type" value="Genomic_DNA"/>
</dbReference>
<dbReference type="SUPFAM" id="SSF55781">
    <property type="entry name" value="GAF domain-like"/>
    <property type="match status" value="1"/>
</dbReference>
<dbReference type="Gene3D" id="3.30.450.40">
    <property type="match status" value="1"/>
</dbReference>